<dbReference type="Gene3D" id="3.90.1200.10">
    <property type="match status" value="1"/>
</dbReference>
<evidence type="ECO:0000313" key="2">
    <source>
        <dbReference type="EMBL" id="WUQ18191.1"/>
    </source>
</evidence>
<dbReference type="Proteomes" id="UP001432039">
    <property type="component" value="Chromosome"/>
</dbReference>
<evidence type="ECO:0000313" key="3">
    <source>
        <dbReference type="Proteomes" id="UP001432039"/>
    </source>
</evidence>
<dbReference type="SUPFAM" id="SSF56112">
    <property type="entry name" value="Protein kinase-like (PK-like)"/>
    <property type="match status" value="1"/>
</dbReference>
<sequence>MEWVETHGDFQLRNILHTDPGEAIGAAGAEGILAVVDLERSEPGPAVRDLVRLSDAWDGRPDLFEAFLAGYGRSLTGAEEGRLVIDTALDAVSGIAYGTAHGDPEPVERGLRTLTRLRAKHDALPSSTGETR</sequence>
<reference evidence="2" key="1">
    <citation type="submission" date="2022-10" db="EMBL/GenBank/DDBJ databases">
        <title>The complete genomes of actinobacterial strains from the NBC collection.</title>
        <authorList>
            <person name="Joergensen T.S."/>
            <person name="Alvarez Arevalo M."/>
            <person name="Sterndorff E.B."/>
            <person name="Faurdal D."/>
            <person name="Vuksanovic O."/>
            <person name="Mourched A.-S."/>
            <person name="Charusanti P."/>
            <person name="Shaw S."/>
            <person name="Blin K."/>
            <person name="Weber T."/>
        </authorList>
    </citation>
    <scope>NUCLEOTIDE SEQUENCE</scope>
    <source>
        <strain evidence="2">NBC_00248</strain>
    </source>
</reference>
<dbReference type="InterPro" id="IPR011009">
    <property type="entry name" value="Kinase-like_dom_sf"/>
</dbReference>
<proteinExistence type="predicted"/>
<accession>A0ABZ1TT67</accession>
<keyword evidence="3" id="KW-1185">Reference proteome</keyword>
<organism evidence="2 3">
    <name type="scientific">Streptomyces virginiae</name>
    <name type="common">Streptomyces cinnamonensis</name>
    <dbReference type="NCBI Taxonomy" id="1961"/>
    <lineage>
        <taxon>Bacteria</taxon>
        <taxon>Bacillati</taxon>
        <taxon>Actinomycetota</taxon>
        <taxon>Actinomycetes</taxon>
        <taxon>Kitasatosporales</taxon>
        <taxon>Streptomycetaceae</taxon>
        <taxon>Streptomyces</taxon>
    </lineage>
</organism>
<protein>
    <submittedName>
        <fullName evidence="2">Aminoglycoside phosphotransferase family protein</fullName>
    </submittedName>
</protein>
<dbReference type="Pfam" id="PF01636">
    <property type="entry name" value="APH"/>
    <property type="match status" value="1"/>
</dbReference>
<dbReference type="InterPro" id="IPR002575">
    <property type="entry name" value="Aminoglycoside_PTrfase"/>
</dbReference>
<dbReference type="EMBL" id="CP108090">
    <property type="protein sequence ID" value="WUQ18191.1"/>
    <property type="molecule type" value="Genomic_DNA"/>
</dbReference>
<gene>
    <name evidence="2" type="ORF">OG517_42030</name>
</gene>
<dbReference type="RefSeq" id="WP_328966146.1">
    <property type="nucleotide sequence ID" value="NZ_CP108090.1"/>
</dbReference>
<evidence type="ECO:0000259" key="1">
    <source>
        <dbReference type="Pfam" id="PF01636"/>
    </source>
</evidence>
<feature type="domain" description="Aminoglycoside phosphotransferase" evidence="1">
    <location>
        <begin position="6"/>
        <end position="76"/>
    </location>
</feature>
<name>A0ABZ1TT67_STRVG</name>